<dbReference type="AlphaFoldDB" id="A0A3R7A9W9"/>
<name>A0A3R7A9W9_9STRA</name>
<organism evidence="1 2">
    <name type="scientific">Aphanomyces invadans</name>
    <dbReference type="NCBI Taxonomy" id="157072"/>
    <lineage>
        <taxon>Eukaryota</taxon>
        <taxon>Sar</taxon>
        <taxon>Stramenopiles</taxon>
        <taxon>Oomycota</taxon>
        <taxon>Saprolegniomycetes</taxon>
        <taxon>Saprolegniales</taxon>
        <taxon>Verrucalvaceae</taxon>
        <taxon>Aphanomyces</taxon>
    </lineage>
</organism>
<reference evidence="1 2" key="1">
    <citation type="submission" date="2018-08" db="EMBL/GenBank/DDBJ databases">
        <title>Aphanomyces genome sequencing and annotation.</title>
        <authorList>
            <person name="Minardi D."/>
            <person name="Oidtmann B."/>
            <person name="Van Der Giezen M."/>
            <person name="Studholme D.J."/>
        </authorList>
    </citation>
    <scope>NUCLEOTIDE SEQUENCE [LARGE SCALE GENOMIC DNA]</scope>
    <source>
        <strain evidence="1 2">NJM0002</strain>
    </source>
</reference>
<proteinExistence type="predicted"/>
<comment type="caution">
    <text evidence="1">The sequence shown here is derived from an EMBL/GenBank/DDBJ whole genome shotgun (WGS) entry which is preliminary data.</text>
</comment>
<dbReference type="VEuPathDB" id="FungiDB:H310_08073"/>
<dbReference type="EMBL" id="QUSY01000325">
    <property type="protein sequence ID" value="RHY30367.1"/>
    <property type="molecule type" value="Genomic_DNA"/>
</dbReference>
<dbReference type="Proteomes" id="UP000285060">
    <property type="component" value="Unassembled WGS sequence"/>
</dbReference>
<evidence type="ECO:0000313" key="1">
    <source>
        <dbReference type="EMBL" id="RHY30367.1"/>
    </source>
</evidence>
<sequence length="170" mass="19005">MGVKDHTFYTWSSTAGFSAHKLGVEAGGLFNSTIIKQLCNAEISEYTREAEYHQASECIGIHHPTYDINKAKTVRPNSESQFLSRFSFISNVVVSGKKVALQLIPLAQLRLPTDLQSNPALAAAEKYTVMWFNHGNEMMFCSEICCYRHGDCRGHEHVNVMKATRAFTVA</sequence>
<protein>
    <submittedName>
        <fullName evidence="1">Uncharacterized protein</fullName>
    </submittedName>
</protein>
<accession>A0A3R7A9W9</accession>
<evidence type="ECO:0000313" key="2">
    <source>
        <dbReference type="Proteomes" id="UP000285060"/>
    </source>
</evidence>
<keyword evidence="2" id="KW-1185">Reference proteome</keyword>
<gene>
    <name evidence="1" type="ORF">DYB32_004373</name>
</gene>